<keyword evidence="4" id="KW-1185">Reference proteome</keyword>
<name>A0A4R4TA32_9ACTN</name>
<evidence type="ECO:0000256" key="1">
    <source>
        <dbReference type="SAM" id="MobiDB-lite"/>
    </source>
</evidence>
<evidence type="ECO:0000313" key="4">
    <source>
        <dbReference type="Proteomes" id="UP000295345"/>
    </source>
</evidence>
<dbReference type="Proteomes" id="UP000295345">
    <property type="component" value="Unassembled WGS sequence"/>
</dbReference>
<dbReference type="AlphaFoldDB" id="A0A4R4TA32"/>
<gene>
    <name evidence="3" type="ORF">E1283_16555</name>
</gene>
<sequence length="194" mass="20509">MADQTELQDHLADLAESGRLRAVPLGAERIRAHGERRRRRRRAARAGGGALLVAALALGGLSLAGTDRGPEPPATDPTPTPSMFVRPTPAPGQEYASELGYVHGAVVEGDAVRITVEQLRAGEGAPTATGVVHTLTLPRRTLVEARQLAGGEPADLELGELVDQLAGGPRWVFAIDYDGEGRVGSLREAFWLAE</sequence>
<dbReference type="OrthoDB" id="4333717at2"/>
<keyword evidence="2" id="KW-0472">Membrane</keyword>
<evidence type="ECO:0000256" key="2">
    <source>
        <dbReference type="SAM" id="Phobius"/>
    </source>
</evidence>
<keyword evidence="2" id="KW-1133">Transmembrane helix</keyword>
<reference evidence="3 4" key="1">
    <citation type="submission" date="2019-03" db="EMBL/GenBank/DDBJ databases">
        <title>Draft genome sequences of novel Actinobacteria.</title>
        <authorList>
            <person name="Sahin N."/>
            <person name="Ay H."/>
            <person name="Saygin H."/>
        </authorList>
    </citation>
    <scope>NUCLEOTIDE SEQUENCE [LARGE SCALE GENOMIC DNA]</scope>
    <source>
        <strain evidence="3 4">DSM 41900</strain>
    </source>
</reference>
<proteinExistence type="predicted"/>
<comment type="caution">
    <text evidence="3">The sequence shown here is derived from an EMBL/GenBank/DDBJ whole genome shotgun (WGS) entry which is preliminary data.</text>
</comment>
<dbReference type="RefSeq" id="WP_132818820.1">
    <property type="nucleotide sequence ID" value="NZ_SMKI01000159.1"/>
</dbReference>
<feature type="transmembrane region" description="Helical" evidence="2">
    <location>
        <begin position="46"/>
        <end position="65"/>
    </location>
</feature>
<dbReference type="EMBL" id="SMKI01000159">
    <property type="protein sequence ID" value="TDC74198.1"/>
    <property type="molecule type" value="Genomic_DNA"/>
</dbReference>
<organism evidence="3 4">
    <name type="scientific">Streptomyces hainanensis</name>
    <dbReference type="NCBI Taxonomy" id="402648"/>
    <lineage>
        <taxon>Bacteria</taxon>
        <taxon>Bacillati</taxon>
        <taxon>Actinomycetota</taxon>
        <taxon>Actinomycetes</taxon>
        <taxon>Kitasatosporales</taxon>
        <taxon>Streptomycetaceae</taxon>
        <taxon>Streptomyces</taxon>
    </lineage>
</organism>
<feature type="region of interest" description="Disordered" evidence="1">
    <location>
        <begin position="63"/>
        <end position="82"/>
    </location>
</feature>
<accession>A0A4R4TA32</accession>
<evidence type="ECO:0000313" key="3">
    <source>
        <dbReference type="EMBL" id="TDC74198.1"/>
    </source>
</evidence>
<keyword evidence="2" id="KW-0812">Transmembrane</keyword>
<protein>
    <submittedName>
        <fullName evidence="3">Uncharacterized protein</fullName>
    </submittedName>
</protein>
<feature type="compositionally biased region" description="Pro residues" evidence="1">
    <location>
        <begin position="71"/>
        <end position="80"/>
    </location>
</feature>